<feature type="transmembrane region" description="Helical" evidence="1">
    <location>
        <begin position="21"/>
        <end position="39"/>
    </location>
</feature>
<evidence type="ECO:0000313" key="3">
    <source>
        <dbReference type="Proteomes" id="UP000886595"/>
    </source>
</evidence>
<accession>A0A8X7PZN3</accession>
<keyword evidence="1" id="KW-1133">Transmembrane helix</keyword>
<gene>
    <name evidence="2" type="ORF">Bca52824_068090</name>
</gene>
<feature type="transmembrane region" description="Helical" evidence="1">
    <location>
        <begin position="59"/>
        <end position="80"/>
    </location>
</feature>
<proteinExistence type="predicted"/>
<protein>
    <submittedName>
        <fullName evidence="2">Uncharacterized protein</fullName>
    </submittedName>
</protein>
<dbReference type="OrthoDB" id="10501762at2759"/>
<dbReference type="EMBL" id="JAAMPC010000014">
    <property type="protein sequence ID" value="KAG2261011.1"/>
    <property type="molecule type" value="Genomic_DNA"/>
</dbReference>
<reference evidence="2 3" key="1">
    <citation type="submission" date="2020-02" db="EMBL/GenBank/DDBJ databases">
        <authorList>
            <person name="Ma Q."/>
            <person name="Huang Y."/>
            <person name="Song X."/>
            <person name="Pei D."/>
        </authorList>
    </citation>
    <scope>NUCLEOTIDE SEQUENCE [LARGE SCALE GENOMIC DNA]</scope>
    <source>
        <strain evidence="2">Sxm20200214</strain>
        <tissue evidence="2">Leaf</tissue>
    </source>
</reference>
<evidence type="ECO:0000313" key="2">
    <source>
        <dbReference type="EMBL" id="KAG2261011.1"/>
    </source>
</evidence>
<evidence type="ECO:0000256" key="1">
    <source>
        <dbReference type="SAM" id="Phobius"/>
    </source>
</evidence>
<keyword evidence="1" id="KW-0472">Membrane</keyword>
<dbReference type="AlphaFoldDB" id="A0A8X7PZN3"/>
<keyword evidence="1" id="KW-0812">Transmembrane</keyword>
<sequence length="172" mass="19308">MALGSVQNCVGAACDYTRSLCGFRWSSMAVGGFWSYYFISTLHNSASYQFNQAKGGGFYLGFESLGFLFVYSPLLLTRVWGSNMLSQRRPVLGGLKRGGDSRESLIFSVSNVWFSTHPGAVKLRLILRQCGDFLCRYWRQPDMVVAVKATRLLQGSRRDRGVYSLVSWSSPR</sequence>
<dbReference type="Proteomes" id="UP000886595">
    <property type="component" value="Unassembled WGS sequence"/>
</dbReference>
<comment type="caution">
    <text evidence="2">The sequence shown here is derived from an EMBL/GenBank/DDBJ whole genome shotgun (WGS) entry which is preliminary data.</text>
</comment>
<keyword evidence="3" id="KW-1185">Reference proteome</keyword>
<name>A0A8X7PZN3_BRACI</name>
<organism evidence="2 3">
    <name type="scientific">Brassica carinata</name>
    <name type="common">Ethiopian mustard</name>
    <name type="synonym">Abyssinian cabbage</name>
    <dbReference type="NCBI Taxonomy" id="52824"/>
    <lineage>
        <taxon>Eukaryota</taxon>
        <taxon>Viridiplantae</taxon>
        <taxon>Streptophyta</taxon>
        <taxon>Embryophyta</taxon>
        <taxon>Tracheophyta</taxon>
        <taxon>Spermatophyta</taxon>
        <taxon>Magnoliopsida</taxon>
        <taxon>eudicotyledons</taxon>
        <taxon>Gunneridae</taxon>
        <taxon>Pentapetalae</taxon>
        <taxon>rosids</taxon>
        <taxon>malvids</taxon>
        <taxon>Brassicales</taxon>
        <taxon>Brassicaceae</taxon>
        <taxon>Brassiceae</taxon>
        <taxon>Brassica</taxon>
    </lineage>
</organism>